<organism evidence="8">
    <name type="scientific">uncultured Craurococcus sp</name>
    <dbReference type="NCBI Taxonomy" id="1135998"/>
    <lineage>
        <taxon>Bacteria</taxon>
        <taxon>Pseudomonadati</taxon>
        <taxon>Pseudomonadota</taxon>
        <taxon>Alphaproteobacteria</taxon>
        <taxon>Acetobacterales</taxon>
        <taxon>Acetobacteraceae</taxon>
        <taxon>Craurococcus</taxon>
        <taxon>environmental samples</taxon>
    </lineage>
</organism>
<evidence type="ECO:0000256" key="2">
    <source>
        <dbReference type="ARBA" id="ARBA00007430"/>
    </source>
</evidence>
<protein>
    <recommendedName>
        <fullName evidence="9">Polysaccharide biosynthesis protein C-terminal domain-containing protein</fullName>
    </recommendedName>
</protein>
<dbReference type="InterPro" id="IPR050833">
    <property type="entry name" value="Poly_Biosynth_Transport"/>
</dbReference>
<evidence type="ECO:0000256" key="4">
    <source>
        <dbReference type="ARBA" id="ARBA00022692"/>
    </source>
</evidence>
<dbReference type="Pfam" id="PF13440">
    <property type="entry name" value="Polysacc_synt_3"/>
    <property type="match status" value="1"/>
</dbReference>
<keyword evidence="5 7" id="KW-1133">Transmembrane helix</keyword>
<evidence type="ECO:0008006" key="9">
    <source>
        <dbReference type="Google" id="ProtNLM"/>
    </source>
</evidence>
<evidence type="ECO:0000313" key="8">
    <source>
        <dbReference type="EMBL" id="CAA9281138.1"/>
    </source>
</evidence>
<keyword evidence="6 7" id="KW-0472">Membrane</keyword>
<dbReference type="PANTHER" id="PTHR30250">
    <property type="entry name" value="PST FAMILY PREDICTED COLANIC ACID TRANSPORTER"/>
    <property type="match status" value="1"/>
</dbReference>
<proteinExistence type="inferred from homology"/>
<feature type="transmembrane region" description="Helical" evidence="7">
    <location>
        <begin position="152"/>
        <end position="171"/>
    </location>
</feature>
<dbReference type="PANTHER" id="PTHR30250:SF10">
    <property type="entry name" value="LIPOPOLYSACCHARIDE BIOSYNTHESIS PROTEIN WZXC"/>
    <property type="match status" value="1"/>
</dbReference>
<comment type="subcellular location">
    <subcellularLocation>
        <location evidence="1">Cell membrane</location>
        <topology evidence="1">Multi-pass membrane protein</topology>
    </subcellularLocation>
</comment>
<comment type="similarity">
    <text evidence="2">Belongs to the polysaccharide synthase family.</text>
</comment>
<feature type="transmembrane region" description="Helical" evidence="7">
    <location>
        <begin position="445"/>
        <end position="467"/>
    </location>
</feature>
<feature type="transmembrane region" description="Helical" evidence="7">
    <location>
        <begin position="46"/>
        <end position="71"/>
    </location>
</feature>
<accession>A0A6J4JKY2</accession>
<keyword evidence="3" id="KW-1003">Cell membrane</keyword>
<dbReference type="EMBL" id="CADCTD010000167">
    <property type="protein sequence ID" value="CAA9281138.1"/>
    <property type="molecule type" value="Genomic_DNA"/>
</dbReference>
<keyword evidence="4 7" id="KW-0812">Transmembrane</keyword>
<evidence type="ECO:0000256" key="1">
    <source>
        <dbReference type="ARBA" id="ARBA00004651"/>
    </source>
</evidence>
<evidence type="ECO:0000256" key="7">
    <source>
        <dbReference type="SAM" id="Phobius"/>
    </source>
</evidence>
<feature type="transmembrane region" description="Helical" evidence="7">
    <location>
        <begin position="119"/>
        <end position="140"/>
    </location>
</feature>
<reference evidence="8" key="1">
    <citation type="submission" date="2020-02" db="EMBL/GenBank/DDBJ databases">
        <authorList>
            <person name="Meier V. D."/>
        </authorList>
    </citation>
    <scope>NUCLEOTIDE SEQUENCE</scope>
    <source>
        <strain evidence="8">AVDCRST_MAG27</strain>
    </source>
</reference>
<evidence type="ECO:0000256" key="6">
    <source>
        <dbReference type="ARBA" id="ARBA00023136"/>
    </source>
</evidence>
<feature type="transmembrane region" description="Helical" evidence="7">
    <location>
        <begin position="83"/>
        <end position="107"/>
    </location>
</feature>
<sequence>MIGLVRRKLPATGSPAWVAAETLGSAAFSLVGLLFIARLIGPEAAGIGAIAASAFLTIDFPIAALFGDSLLQRRDLEERHRSSAFWVTMGVALIGLLGLSLAAPLIAHAIGAPVLADMIQVLALLLPFSAASGMLAALALRARRYRLLAQRVLICQPLSVGLGMLAASAGWGPWAMVVQQVAATLGVFLLLTLLSGWRPKLMLDRAAINDLWPIAGPQILALLVLNGRYRIFILVLGMMVAETVVAVTHIAFRLLDVSMSVVAGASSRLAMPRLSALQHDRDALAECYGDLAQLQALIGLPIAVGLAITAPQLITLLMGGPWMEAAEPARLVALAAVPAFLIGPAPALWLALGRTRMNLITQLIAFSVPLLALVVIRPTDAAGAAVCWVGGTLAVVPLQVILGLRALERPLRWLGAQLVVPIVATLAMAAVALLVAQHVQGKPALMAISMIGGCGATTYVAMLAVLLGGRWPRALREA</sequence>
<feature type="transmembrane region" description="Helical" evidence="7">
    <location>
        <begin position="177"/>
        <end position="194"/>
    </location>
</feature>
<feature type="transmembrane region" description="Helical" evidence="7">
    <location>
        <begin position="231"/>
        <end position="252"/>
    </location>
</feature>
<feature type="transmembrane region" description="Helical" evidence="7">
    <location>
        <begin position="416"/>
        <end position="439"/>
    </location>
</feature>
<feature type="transmembrane region" description="Helical" evidence="7">
    <location>
        <begin position="382"/>
        <end position="404"/>
    </location>
</feature>
<evidence type="ECO:0000256" key="5">
    <source>
        <dbReference type="ARBA" id="ARBA00022989"/>
    </source>
</evidence>
<name>A0A6J4JKY2_9PROT</name>
<gene>
    <name evidence="8" type="ORF">AVDCRST_MAG27-3816</name>
</gene>
<feature type="transmembrane region" description="Helical" evidence="7">
    <location>
        <begin position="359"/>
        <end position="376"/>
    </location>
</feature>
<feature type="transmembrane region" description="Helical" evidence="7">
    <location>
        <begin position="16"/>
        <end position="40"/>
    </location>
</feature>
<dbReference type="GO" id="GO:0005886">
    <property type="term" value="C:plasma membrane"/>
    <property type="evidence" value="ECO:0007669"/>
    <property type="project" value="UniProtKB-SubCell"/>
</dbReference>
<feature type="transmembrane region" description="Helical" evidence="7">
    <location>
        <begin position="297"/>
        <end position="319"/>
    </location>
</feature>
<dbReference type="AlphaFoldDB" id="A0A6J4JKY2"/>
<evidence type="ECO:0000256" key="3">
    <source>
        <dbReference type="ARBA" id="ARBA00022475"/>
    </source>
</evidence>
<feature type="transmembrane region" description="Helical" evidence="7">
    <location>
        <begin position="331"/>
        <end position="352"/>
    </location>
</feature>